<evidence type="ECO:0000256" key="9">
    <source>
        <dbReference type="PROSITE-ProRule" id="PRU00176"/>
    </source>
</evidence>
<evidence type="ECO:0000256" key="1">
    <source>
        <dbReference type="ARBA" id="ARBA00004123"/>
    </source>
</evidence>
<proteinExistence type="predicted"/>
<dbReference type="Gene3D" id="3.30.70.330">
    <property type="match status" value="1"/>
</dbReference>
<dbReference type="PROSITE" id="PS50089">
    <property type="entry name" value="ZF_RING_2"/>
    <property type="match status" value="1"/>
</dbReference>
<feature type="compositionally biased region" description="Low complexity" evidence="11">
    <location>
        <begin position="31"/>
        <end position="51"/>
    </location>
</feature>
<feature type="region of interest" description="Disordered" evidence="11">
    <location>
        <begin position="652"/>
        <end position="777"/>
    </location>
</feature>
<dbReference type="Gene3D" id="3.30.40.10">
    <property type="entry name" value="Zinc/RING finger domain, C3HC4 (zinc finger)"/>
    <property type="match status" value="1"/>
</dbReference>
<feature type="compositionally biased region" description="Polar residues" evidence="11">
    <location>
        <begin position="720"/>
        <end position="737"/>
    </location>
</feature>
<dbReference type="CDD" id="cd16618">
    <property type="entry name" value="mRING-HC-C4C4_CNOT4"/>
    <property type="match status" value="1"/>
</dbReference>
<evidence type="ECO:0000256" key="11">
    <source>
        <dbReference type="SAM" id="MobiDB-lite"/>
    </source>
</evidence>
<feature type="compositionally biased region" description="Low complexity" evidence="11">
    <location>
        <begin position="1162"/>
        <end position="1181"/>
    </location>
</feature>
<dbReference type="FunFam" id="3.30.40.10:FF:000006">
    <property type="entry name" value="CCR4-NOT transcription complex subunit 4"/>
    <property type="match status" value="1"/>
</dbReference>
<feature type="region of interest" description="Disordered" evidence="11">
    <location>
        <begin position="1159"/>
        <end position="1192"/>
    </location>
</feature>
<dbReference type="GO" id="GO:0003723">
    <property type="term" value="F:RNA binding"/>
    <property type="evidence" value="ECO:0007669"/>
    <property type="project" value="UniProtKB-UniRule"/>
</dbReference>
<feature type="compositionally biased region" description="Polar residues" evidence="11">
    <location>
        <begin position="611"/>
        <end position="627"/>
    </location>
</feature>
<comment type="subcellular location">
    <subcellularLocation>
        <location evidence="1">Nucleus</location>
    </subcellularLocation>
</comment>
<evidence type="ECO:0000256" key="4">
    <source>
        <dbReference type="ARBA" id="ARBA00022833"/>
    </source>
</evidence>
<sequence length="1424" mass="163974">MRRGGSDKRFIRRTFNRPYYYKKSGKAEEWNSTSSKKIKNPSNNSSNINTKAEGDEVDFDDDEGEEDGEQTNATEINDHPPENIKNTKRNDTSSSNNKIAKKKSIANEKDAQTSTGENNNNVICPLCVEQLDETDRNFFPCDCGYQICLWCLYYIRDHMSNKCPACRRSYDEKNFIYNRETHEKLLKKTKNQHKNKGDNNTNTATTTTNNNTSNSNNNSGSGTSSTSIFTKNDLYKNSNIYNIHEYDGILEVIKDIRVVQRNLVFVIGITENYAKKNILKKNEHFGKYGQISNIIINKSQAFNPQYNGPSFSAYITYSNEKEAINAIYFIDGMTLDNKTLKASFGTTKYCSSFLKNYSCVNEDCFYLHELGNVIDSFSKEDIHGPKHIYHDLLYHYFKKLPDGNKKGDNVAVVNLLSNTTKVTKLPEQQEENKNMNAPIQNVATSTPTNYITAVNPDIVGKNDTTSDVTKNNKLITSHTENAISTEFKTKNLENSKELVNKNNEDLKNNLKLKQTNENNNVEEKQRTKWNSEENFSNVIKNMKDNLTQNIEEDKTHDQISKTNKKNKKTKSEDVLTTYLEKGDKKNIEISNDGDNNKVGIQWKEKNYLNSLQSNPTLDDSNKNAQKNASEDDDPYYRDDMSENYPLIVDAAKEKKKKKKKKKTDKKKTAEQEQTNQEESATKKVEQETDVNEKESKKKKKKGTSTIPEPEPETKADGNNKIISNAIPNTIPNEAIDNQSREPPKKTTEIKKDDENVEKIEGTEKKQEEEKKKSTKSAFKIGNIFNVFFDKSKKDGSKKKNDKKGTTTIENPDKTSSLNTEINKKTTPPIELNENTIPSHKKVEEQTLKEDAKKDKNVNEVDKVTKEVENGDGKTDKQGKKKQDDTKNKLNKKKDPQKEISESKEDLSKKTKQNKENTEVLEIGIEIGNQKNKDSFEKREDELYEGQNDDTFYNQDNKNDKDKKTKNVNNKKNNDNIIAEQIMHMEEIIKMKNKNPKMEYKQIVVEYFKNIYKGKGDKEKKQNININKFCNAINYYITENKLPDILKGIDKDIIHTSDNDNLGSSANISSNDFVTVHPENKDANNCVTTLQSNIELPNNVDKENDQKNDDENIENKKETEGDKIVKKKKTSKKNILQKEIEDDIMDIIKDIMIHRLQVKDKNSSMSNVTTATTTTSNNNSSSKNKKKNKKKIKNDEKAMIEQMNLFNEFYEDNVLFNDLKVFVKDLCIAKNKAIKNDDMDDDTIYLIQGEEKWKNKTKDKAYNDYLLYANDDNLFLKPYKGIMEYIFKKEINTTTSNNSYTNLPEEIPHTNNNEYTTDDMFDIYKELILSKNTNLHTANDIIFDKMFNEEINLVQQLCKGDYYSQNQGDKIASSNKKGDNSHIYKLNNYEKQSKNLPLNYAPNLWVNFNKSFYTNEMNEKVNLSA</sequence>
<dbReference type="SUPFAM" id="SSF54928">
    <property type="entry name" value="RNA-binding domain, RBD"/>
    <property type="match status" value="1"/>
</dbReference>
<feature type="region of interest" description="Disordered" evidence="11">
    <location>
        <begin position="789"/>
        <end position="914"/>
    </location>
</feature>
<feature type="domain" description="RRM" evidence="13">
    <location>
        <begin position="262"/>
        <end position="347"/>
    </location>
</feature>
<evidence type="ECO:0000313" key="14">
    <source>
        <dbReference type="EMBL" id="SCN63481.1"/>
    </source>
</evidence>
<evidence type="ECO:0000256" key="7">
    <source>
        <dbReference type="ARBA" id="ARBA00023242"/>
    </source>
</evidence>
<feature type="region of interest" description="Disordered" evidence="11">
    <location>
        <begin position="1094"/>
        <end position="1115"/>
    </location>
</feature>
<dbReference type="InterPro" id="IPR003954">
    <property type="entry name" value="RRM_euk-type"/>
</dbReference>
<feature type="compositionally biased region" description="Basic and acidic residues" evidence="11">
    <location>
        <begin position="738"/>
        <end position="771"/>
    </location>
</feature>
<feature type="region of interest" description="Disordered" evidence="11">
    <location>
        <begin position="549"/>
        <end position="571"/>
    </location>
</feature>
<dbReference type="InterPro" id="IPR039780">
    <property type="entry name" value="Mot2"/>
</dbReference>
<keyword evidence="5 9" id="KW-0694">RNA-binding</keyword>
<evidence type="ECO:0000256" key="6">
    <source>
        <dbReference type="ARBA" id="ARBA00023054"/>
    </source>
</evidence>
<evidence type="ECO:0000256" key="2">
    <source>
        <dbReference type="ARBA" id="ARBA00022723"/>
    </source>
</evidence>
<dbReference type="GO" id="GO:0016567">
    <property type="term" value="P:protein ubiquitination"/>
    <property type="evidence" value="ECO:0007669"/>
    <property type="project" value="TreeGrafter"/>
</dbReference>
<reference evidence="14 15" key="1">
    <citation type="submission" date="2016-08" db="EMBL/GenBank/DDBJ databases">
        <authorList>
            <consortium name="Pathogen Informatics"/>
        </authorList>
    </citation>
    <scope>NUCLEOTIDE SEQUENCE [LARGE SCALE GENOMIC DNA]</scope>
    <source>
        <strain evidence="14 15">CB</strain>
    </source>
</reference>
<dbReference type="InterPro" id="IPR000504">
    <property type="entry name" value="RRM_dom"/>
</dbReference>
<dbReference type="InterPro" id="IPR035979">
    <property type="entry name" value="RBD_domain_sf"/>
</dbReference>
<feature type="coiled-coil region" evidence="10">
    <location>
        <begin position="489"/>
        <end position="532"/>
    </location>
</feature>
<feature type="compositionally biased region" description="Basic residues" evidence="11">
    <location>
        <begin position="1182"/>
        <end position="1191"/>
    </location>
</feature>
<evidence type="ECO:0000256" key="8">
    <source>
        <dbReference type="PROSITE-ProRule" id="PRU00175"/>
    </source>
</evidence>
<dbReference type="PANTHER" id="PTHR12603">
    <property type="entry name" value="CCR4-NOT TRANSCRIPTION COMPLEX RELATED"/>
    <property type="match status" value="1"/>
</dbReference>
<dbReference type="FunFam" id="3.30.70.330:FF:000416">
    <property type="entry name" value="CCR4-NOT transcription complex subunit 4, putative"/>
    <property type="match status" value="1"/>
</dbReference>
<feature type="compositionally biased region" description="Basic and acidic residues" evidence="11">
    <location>
        <begin position="679"/>
        <end position="695"/>
    </location>
</feature>
<accession>A0A1D3S4U9</accession>
<feature type="compositionally biased region" description="Low complexity" evidence="11">
    <location>
        <begin position="199"/>
        <end position="225"/>
    </location>
</feature>
<feature type="region of interest" description="Disordered" evidence="11">
    <location>
        <begin position="188"/>
        <end position="225"/>
    </location>
</feature>
<keyword evidence="2" id="KW-0479">Metal-binding</keyword>
<evidence type="ECO:0000256" key="3">
    <source>
        <dbReference type="ARBA" id="ARBA00022771"/>
    </source>
</evidence>
<dbReference type="InterPro" id="IPR001841">
    <property type="entry name" value="Znf_RING"/>
</dbReference>
<feature type="compositionally biased region" description="Basic residues" evidence="11">
    <location>
        <begin position="653"/>
        <end position="665"/>
    </location>
</feature>
<dbReference type="Pfam" id="PF14570">
    <property type="entry name" value="zf-RING_4"/>
    <property type="match status" value="1"/>
</dbReference>
<dbReference type="GO" id="GO:0005634">
    <property type="term" value="C:nucleus"/>
    <property type="evidence" value="ECO:0007669"/>
    <property type="project" value="UniProtKB-SubCell"/>
</dbReference>
<dbReference type="GO" id="GO:0004842">
    <property type="term" value="F:ubiquitin-protein transferase activity"/>
    <property type="evidence" value="ECO:0007669"/>
    <property type="project" value="InterPro"/>
</dbReference>
<evidence type="ECO:0000256" key="5">
    <source>
        <dbReference type="ARBA" id="ARBA00022884"/>
    </source>
</evidence>
<dbReference type="InterPro" id="IPR013083">
    <property type="entry name" value="Znf_RING/FYVE/PHD"/>
</dbReference>
<dbReference type="InterPro" id="IPR034261">
    <property type="entry name" value="CNOT4_RRM"/>
</dbReference>
<dbReference type="GO" id="GO:0030014">
    <property type="term" value="C:CCR4-NOT complex"/>
    <property type="evidence" value="ECO:0007669"/>
    <property type="project" value="InterPro"/>
</dbReference>
<evidence type="ECO:0000259" key="13">
    <source>
        <dbReference type="PROSITE" id="PS50102"/>
    </source>
</evidence>
<evidence type="ECO:0000259" key="12">
    <source>
        <dbReference type="PROSITE" id="PS50089"/>
    </source>
</evidence>
<feature type="region of interest" description="Disordered" evidence="11">
    <location>
        <begin position="611"/>
        <end position="640"/>
    </location>
</feature>
<dbReference type="SMART" id="SM00361">
    <property type="entry name" value="RRM_1"/>
    <property type="match status" value="1"/>
</dbReference>
<feature type="region of interest" description="Disordered" evidence="11">
    <location>
        <begin position="943"/>
        <end position="971"/>
    </location>
</feature>
<dbReference type="PROSITE" id="PS50102">
    <property type="entry name" value="RRM"/>
    <property type="match status" value="1"/>
</dbReference>
<protein>
    <submittedName>
        <fullName evidence="14">CCR4-NOT transcription complex subunit 4, putative</fullName>
    </submittedName>
</protein>
<keyword evidence="6 10" id="KW-0175">Coiled coil</keyword>
<name>A0A1D3S4U9_PLACU</name>
<feature type="region of interest" description="Disordered" evidence="11">
    <location>
        <begin position="1"/>
        <end position="115"/>
    </location>
</feature>
<dbReference type="Proteomes" id="UP000195489">
    <property type="component" value="Chromosome 14"/>
</dbReference>
<feature type="compositionally biased region" description="Acidic residues" evidence="11">
    <location>
        <begin position="55"/>
        <end position="69"/>
    </location>
</feature>
<feature type="compositionally biased region" description="Basic and acidic residues" evidence="11">
    <location>
        <begin position="1099"/>
        <end position="1115"/>
    </location>
</feature>
<gene>
    <name evidence="14" type="primary">NOT4</name>
    <name evidence="14" type="ORF">PCHCB_000474000</name>
</gene>
<evidence type="ECO:0000256" key="10">
    <source>
        <dbReference type="SAM" id="Coils"/>
    </source>
</evidence>
<feature type="compositionally biased region" description="Basic and acidic residues" evidence="11">
    <location>
        <begin position="840"/>
        <end position="914"/>
    </location>
</feature>
<dbReference type="EMBL" id="LT608166">
    <property type="protein sequence ID" value="SCN63481.1"/>
    <property type="molecule type" value="Genomic_DNA"/>
</dbReference>
<feature type="compositionally biased region" description="Basic and acidic residues" evidence="11">
    <location>
        <begin position="789"/>
        <end position="804"/>
    </location>
</feature>
<feature type="domain" description="RING-type" evidence="12">
    <location>
        <begin position="124"/>
        <end position="167"/>
    </location>
</feature>
<dbReference type="InterPro" id="IPR012677">
    <property type="entry name" value="Nucleotide-bd_a/b_plait_sf"/>
</dbReference>
<dbReference type="SUPFAM" id="SSF57850">
    <property type="entry name" value="RING/U-box"/>
    <property type="match status" value="1"/>
</dbReference>
<dbReference type="InterPro" id="IPR039515">
    <property type="entry name" value="NOT4_mRING-HC-C4C4"/>
</dbReference>
<dbReference type="PANTHER" id="PTHR12603:SF0">
    <property type="entry name" value="CCR4-NOT TRANSCRIPTION COMPLEX SUBUNIT 4"/>
    <property type="match status" value="1"/>
</dbReference>
<dbReference type="GO" id="GO:0008270">
    <property type="term" value="F:zinc ion binding"/>
    <property type="evidence" value="ECO:0007669"/>
    <property type="project" value="UniProtKB-KW"/>
</dbReference>
<organism evidence="14 15">
    <name type="scientific">Plasmodium chabaudi chabaudi</name>
    <dbReference type="NCBI Taxonomy" id="31271"/>
    <lineage>
        <taxon>Eukaryota</taxon>
        <taxon>Sar</taxon>
        <taxon>Alveolata</taxon>
        <taxon>Apicomplexa</taxon>
        <taxon>Aconoidasida</taxon>
        <taxon>Haemosporida</taxon>
        <taxon>Plasmodiidae</taxon>
        <taxon>Plasmodium</taxon>
        <taxon>Plasmodium (Vinckeia)</taxon>
    </lineage>
</organism>
<keyword evidence="4" id="KW-0862">Zinc</keyword>
<keyword evidence="3 8" id="KW-0863">Zinc-finger</keyword>
<keyword evidence="7" id="KW-0539">Nucleus</keyword>
<evidence type="ECO:0000313" key="15">
    <source>
        <dbReference type="Proteomes" id="UP000195489"/>
    </source>
</evidence>
<dbReference type="CDD" id="cd12438">
    <property type="entry name" value="RRM_CNOT4"/>
    <property type="match status" value="1"/>
</dbReference>